<dbReference type="PROSITE" id="PS00107">
    <property type="entry name" value="PROTEIN_KINASE_ATP"/>
    <property type="match status" value="1"/>
</dbReference>
<dbReference type="GO" id="GO:0004674">
    <property type="term" value="F:protein serine/threonine kinase activity"/>
    <property type="evidence" value="ECO:0007669"/>
    <property type="project" value="UniProtKB-KW"/>
</dbReference>
<dbReference type="InterPro" id="IPR008271">
    <property type="entry name" value="Ser/Thr_kinase_AS"/>
</dbReference>
<dbReference type="Gene3D" id="1.10.510.10">
    <property type="entry name" value="Transferase(Phosphotransferase) domain 1"/>
    <property type="match status" value="1"/>
</dbReference>
<keyword evidence="5 6" id="KW-0067">ATP-binding</keyword>
<feature type="region of interest" description="Disordered" evidence="7">
    <location>
        <begin position="571"/>
        <end position="593"/>
    </location>
</feature>
<evidence type="ECO:0000259" key="8">
    <source>
        <dbReference type="PROSITE" id="PS50011"/>
    </source>
</evidence>
<feature type="compositionally biased region" description="Low complexity" evidence="7">
    <location>
        <begin position="453"/>
        <end position="464"/>
    </location>
</feature>
<evidence type="ECO:0000256" key="4">
    <source>
        <dbReference type="ARBA" id="ARBA00022777"/>
    </source>
</evidence>
<dbReference type="InterPro" id="IPR001245">
    <property type="entry name" value="Ser-Thr/Tyr_kinase_cat_dom"/>
</dbReference>
<feature type="compositionally biased region" description="Gly residues" evidence="7">
    <location>
        <begin position="355"/>
        <end position="373"/>
    </location>
</feature>
<name>A0A7R9YZN2_9CHLO</name>
<keyword evidence="3 6" id="KW-0547">Nucleotide-binding</keyword>
<dbReference type="PANTHER" id="PTHR44329">
    <property type="entry name" value="SERINE/THREONINE-PROTEIN KINASE TNNI3K-RELATED"/>
    <property type="match status" value="1"/>
</dbReference>
<evidence type="ECO:0000256" key="7">
    <source>
        <dbReference type="SAM" id="MobiDB-lite"/>
    </source>
</evidence>
<feature type="region of interest" description="Disordered" evidence="7">
    <location>
        <begin position="1"/>
        <end position="22"/>
    </location>
</feature>
<feature type="domain" description="Protein kinase" evidence="8">
    <location>
        <begin position="82"/>
        <end position="340"/>
    </location>
</feature>
<reference evidence="9" key="1">
    <citation type="submission" date="2021-01" db="EMBL/GenBank/DDBJ databases">
        <authorList>
            <person name="Corre E."/>
            <person name="Pelletier E."/>
            <person name="Niang G."/>
            <person name="Scheremetjew M."/>
            <person name="Finn R."/>
            <person name="Kale V."/>
            <person name="Holt S."/>
            <person name="Cochrane G."/>
            <person name="Meng A."/>
            <person name="Brown T."/>
            <person name="Cohen L."/>
        </authorList>
    </citation>
    <scope>NUCLEOTIDE SEQUENCE</scope>
    <source>
        <strain evidence="9">CCMP219</strain>
    </source>
</reference>
<gene>
    <name evidence="9" type="ORF">CEUR00632_LOCUS14209</name>
</gene>
<dbReference type="PROSITE" id="PS00108">
    <property type="entry name" value="PROTEIN_KINASE_ST"/>
    <property type="match status" value="1"/>
</dbReference>
<keyword evidence="4" id="KW-0418">Kinase</keyword>
<dbReference type="InterPro" id="IPR000719">
    <property type="entry name" value="Prot_kinase_dom"/>
</dbReference>
<evidence type="ECO:0000256" key="5">
    <source>
        <dbReference type="ARBA" id="ARBA00022840"/>
    </source>
</evidence>
<evidence type="ECO:0000256" key="2">
    <source>
        <dbReference type="ARBA" id="ARBA00022679"/>
    </source>
</evidence>
<dbReference type="PANTHER" id="PTHR44329:SF214">
    <property type="entry name" value="PROTEIN KINASE DOMAIN-CONTAINING PROTEIN"/>
    <property type="match status" value="1"/>
</dbReference>
<proteinExistence type="predicted"/>
<dbReference type="SUPFAM" id="SSF56112">
    <property type="entry name" value="Protein kinase-like (PK-like)"/>
    <property type="match status" value="1"/>
</dbReference>
<evidence type="ECO:0000256" key="6">
    <source>
        <dbReference type="PROSITE-ProRule" id="PRU10141"/>
    </source>
</evidence>
<dbReference type="InterPro" id="IPR051681">
    <property type="entry name" value="Ser/Thr_Kinases-Pseudokinases"/>
</dbReference>
<dbReference type="GO" id="GO:0005524">
    <property type="term" value="F:ATP binding"/>
    <property type="evidence" value="ECO:0007669"/>
    <property type="project" value="UniProtKB-UniRule"/>
</dbReference>
<dbReference type="InterPro" id="IPR011009">
    <property type="entry name" value="Kinase-like_dom_sf"/>
</dbReference>
<protein>
    <recommendedName>
        <fullName evidence="8">Protein kinase domain-containing protein</fullName>
    </recommendedName>
</protein>
<dbReference type="InterPro" id="IPR017441">
    <property type="entry name" value="Protein_kinase_ATP_BS"/>
</dbReference>
<sequence length="593" mass="63575">MDPPRSSMDVPRGTLASSGPGSQALVGVAASRARSRSFAGGEADADDDDAATATMSRHVVTMYDPMLPDVMLSMRLGEDVICEFENSLGKGMFGAVYRGTYKGKAVAVKYPQQGNVDAKLQRSALEMLQREANILSRVRHPNIVQFYGGCVEPPDVFIVEELMEQDLSSYIYAREEMLPLHEVLRIGKDIAMGLDQLHPTIIHADLKPANVLLDARRKAKISDFGISRFKMSAGSMTRTGDGGTVSYMAPEQFMGNVGSAKADVYSWAIIMCEMLMQQMPWYGLNNMAIVYEVVFKEHRPELPPDDARCPPELRQLITEAWHKDPAHRPSTGEIVKQLMLITKMLEWQELQQRRGSGGGGDDGAAAHGRGGGPRTALSAAAWQPIREAEAEAPPELALQPAPASLPQHALLGLPTPSLGAGAMQWHAPSAPGAPMSRLSHYGLMAQAASTPDSSSSPGNLRSGSAHGRGTGEPVMCATDDGTVAAAALRPGAAYLAEAPHRVHANSASGWQQRTNPYAAGAGDSMADHTAEYGGPYAPMYPGVPHMQYPGPQYAAAAQPYPSGVQLTPQQYAQLASGHDGRRSTEPREPRIFG</sequence>
<organism evidence="9">
    <name type="scientific">Chlamydomonas euryale</name>
    <dbReference type="NCBI Taxonomy" id="1486919"/>
    <lineage>
        <taxon>Eukaryota</taxon>
        <taxon>Viridiplantae</taxon>
        <taxon>Chlorophyta</taxon>
        <taxon>core chlorophytes</taxon>
        <taxon>Chlorophyceae</taxon>
        <taxon>CS clade</taxon>
        <taxon>Chlamydomonadales</taxon>
        <taxon>Chlamydomonadaceae</taxon>
        <taxon>Chlamydomonas</taxon>
    </lineage>
</organism>
<feature type="region of interest" description="Disordered" evidence="7">
    <location>
        <begin position="445"/>
        <end position="476"/>
    </location>
</feature>
<feature type="binding site" evidence="6">
    <location>
        <position position="109"/>
    </location>
    <ligand>
        <name>ATP</name>
        <dbReference type="ChEBI" id="CHEBI:30616"/>
    </ligand>
</feature>
<dbReference type="EMBL" id="HBEC01030717">
    <property type="protein sequence ID" value="CAD8297771.1"/>
    <property type="molecule type" value="Transcribed_RNA"/>
</dbReference>
<dbReference type="CDD" id="cd13999">
    <property type="entry name" value="STKc_MAP3K-like"/>
    <property type="match status" value="1"/>
</dbReference>
<dbReference type="AlphaFoldDB" id="A0A7R9YZN2"/>
<feature type="region of interest" description="Disordered" evidence="7">
    <location>
        <begin position="352"/>
        <end position="379"/>
    </location>
</feature>
<keyword evidence="1" id="KW-0723">Serine/threonine-protein kinase</keyword>
<dbReference type="SMART" id="SM00220">
    <property type="entry name" value="S_TKc"/>
    <property type="match status" value="1"/>
</dbReference>
<keyword evidence="2" id="KW-0808">Transferase</keyword>
<dbReference type="Pfam" id="PF07714">
    <property type="entry name" value="PK_Tyr_Ser-Thr"/>
    <property type="match status" value="1"/>
</dbReference>
<dbReference type="PROSITE" id="PS50011">
    <property type="entry name" value="PROTEIN_KINASE_DOM"/>
    <property type="match status" value="1"/>
</dbReference>
<dbReference type="Gene3D" id="3.30.200.20">
    <property type="entry name" value="Phosphorylase Kinase, domain 1"/>
    <property type="match status" value="1"/>
</dbReference>
<accession>A0A7R9YZN2</accession>
<feature type="compositionally biased region" description="Basic and acidic residues" evidence="7">
    <location>
        <begin position="578"/>
        <end position="593"/>
    </location>
</feature>
<evidence type="ECO:0000313" key="9">
    <source>
        <dbReference type="EMBL" id="CAD8297771.1"/>
    </source>
</evidence>
<evidence type="ECO:0000256" key="1">
    <source>
        <dbReference type="ARBA" id="ARBA00022527"/>
    </source>
</evidence>
<evidence type="ECO:0000256" key="3">
    <source>
        <dbReference type="ARBA" id="ARBA00022741"/>
    </source>
</evidence>